<keyword evidence="3" id="KW-1185">Reference proteome</keyword>
<reference evidence="2 3" key="1">
    <citation type="journal article" date="2014" name="Nat. Commun.">
        <title>Molecular traces of alternative social organization in a termite genome.</title>
        <authorList>
            <person name="Terrapon N."/>
            <person name="Li C."/>
            <person name="Robertson H.M."/>
            <person name="Ji L."/>
            <person name="Meng X."/>
            <person name="Booth W."/>
            <person name="Chen Z."/>
            <person name="Childers C.P."/>
            <person name="Glastad K.M."/>
            <person name="Gokhale K."/>
            <person name="Gowin J."/>
            <person name="Gronenberg W."/>
            <person name="Hermansen R.A."/>
            <person name="Hu H."/>
            <person name="Hunt B.G."/>
            <person name="Huylmans A.K."/>
            <person name="Khalil S.M."/>
            <person name="Mitchell R.D."/>
            <person name="Munoz-Torres M.C."/>
            <person name="Mustard J.A."/>
            <person name="Pan H."/>
            <person name="Reese J.T."/>
            <person name="Scharf M.E."/>
            <person name="Sun F."/>
            <person name="Vogel H."/>
            <person name="Xiao J."/>
            <person name="Yang W."/>
            <person name="Yang Z."/>
            <person name="Yang Z."/>
            <person name="Zhou J."/>
            <person name="Zhu J."/>
            <person name="Brent C.S."/>
            <person name="Elsik C.G."/>
            <person name="Goodisman M.A."/>
            <person name="Liberles D.A."/>
            <person name="Roe R.M."/>
            <person name="Vargo E.L."/>
            <person name="Vilcinskas A."/>
            <person name="Wang J."/>
            <person name="Bornberg-Bauer E."/>
            <person name="Korb J."/>
            <person name="Zhang G."/>
            <person name="Liebig J."/>
        </authorList>
    </citation>
    <scope>NUCLEOTIDE SEQUENCE [LARGE SCALE GENOMIC DNA]</scope>
    <source>
        <tissue evidence="2">Whole organism</tissue>
    </source>
</reference>
<gene>
    <name evidence="2" type="ORF">L798_07658</name>
</gene>
<organism evidence="2 3">
    <name type="scientific">Zootermopsis nevadensis</name>
    <name type="common">Dampwood termite</name>
    <dbReference type="NCBI Taxonomy" id="136037"/>
    <lineage>
        <taxon>Eukaryota</taxon>
        <taxon>Metazoa</taxon>
        <taxon>Ecdysozoa</taxon>
        <taxon>Arthropoda</taxon>
        <taxon>Hexapoda</taxon>
        <taxon>Insecta</taxon>
        <taxon>Pterygota</taxon>
        <taxon>Neoptera</taxon>
        <taxon>Polyneoptera</taxon>
        <taxon>Dictyoptera</taxon>
        <taxon>Blattodea</taxon>
        <taxon>Blattoidea</taxon>
        <taxon>Termitoidae</taxon>
        <taxon>Termopsidae</taxon>
        <taxon>Zootermopsis</taxon>
    </lineage>
</organism>
<dbReference type="EMBL" id="KK852702">
    <property type="protein sequence ID" value="KDR18116.1"/>
    <property type="molecule type" value="Genomic_DNA"/>
</dbReference>
<accession>A0A067R6V3</accession>
<feature type="compositionally biased region" description="Polar residues" evidence="1">
    <location>
        <begin position="86"/>
        <end position="98"/>
    </location>
</feature>
<dbReference type="AlphaFoldDB" id="A0A067R6V3"/>
<feature type="region of interest" description="Disordered" evidence="1">
    <location>
        <begin position="86"/>
        <end position="114"/>
    </location>
</feature>
<evidence type="ECO:0000256" key="1">
    <source>
        <dbReference type="SAM" id="MobiDB-lite"/>
    </source>
</evidence>
<sequence>MKRGQPPSTNRRNLRPRLRCLLCYVKEEPVTKQACICTGWTKTHLPTLKSIFPQTSDRNLNKLCRHTVARKPLAFLRFCRHQKWQPTAPSSRYSSPNSKFHHLKAQKRPEECSR</sequence>
<dbReference type="Proteomes" id="UP000027135">
    <property type="component" value="Unassembled WGS sequence"/>
</dbReference>
<protein>
    <submittedName>
        <fullName evidence="2">Uncharacterized protein</fullName>
    </submittedName>
</protein>
<evidence type="ECO:0000313" key="3">
    <source>
        <dbReference type="Proteomes" id="UP000027135"/>
    </source>
</evidence>
<name>A0A067R6V3_ZOONE</name>
<proteinExistence type="predicted"/>
<evidence type="ECO:0000313" key="2">
    <source>
        <dbReference type="EMBL" id="KDR18116.1"/>
    </source>
</evidence>
<dbReference type="InParanoid" id="A0A067R6V3"/>